<accession>A0A7J6N573</accession>
<dbReference type="Gene3D" id="3.40.50.300">
    <property type="entry name" value="P-loop containing nucleotide triphosphate hydrolases"/>
    <property type="match status" value="1"/>
</dbReference>
<gene>
    <name evidence="4" type="ORF">FOL47_005370</name>
</gene>
<feature type="domain" description="DNA helicase Pif1-like DEAD-box helicase" evidence="3">
    <location>
        <begin position="34"/>
        <end position="250"/>
    </location>
</feature>
<keyword evidence="5" id="KW-1185">Reference proteome</keyword>
<evidence type="ECO:0000313" key="4">
    <source>
        <dbReference type="EMBL" id="KAF4678091.1"/>
    </source>
</evidence>
<evidence type="ECO:0000259" key="3">
    <source>
        <dbReference type="Pfam" id="PF05970"/>
    </source>
</evidence>
<dbReference type="EMBL" id="JAAPAO010000003">
    <property type="protein sequence ID" value="KAF4678091.1"/>
    <property type="molecule type" value="Genomic_DNA"/>
</dbReference>
<dbReference type="Pfam" id="PF05970">
    <property type="entry name" value="PIF1"/>
    <property type="match status" value="1"/>
</dbReference>
<proteinExistence type="inferred from homology"/>
<keyword evidence="1" id="KW-0378">Hydrolase</keyword>
<evidence type="ECO:0000313" key="5">
    <source>
        <dbReference type="Proteomes" id="UP000591131"/>
    </source>
</evidence>
<dbReference type="SUPFAM" id="SSF52540">
    <property type="entry name" value="P-loop containing nucleoside triphosphate hydrolases"/>
    <property type="match status" value="1"/>
</dbReference>
<comment type="caution">
    <text evidence="4">The sequence shown here is derived from an EMBL/GenBank/DDBJ whole genome shotgun (WGS) entry which is preliminary data.</text>
</comment>
<protein>
    <recommendedName>
        <fullName evidence="1">ATP-dependent DNA helicase</fullName>
        <ecNumber evidence="1">5.6.2.3</ecNumber>
    </recommendedName>
</protein>
<evidence type="ECO:0000256" key="1">
    <source>
        <dbReference type="RuleBase" id="RU363044"/>
    </source>
</evidence>
<keyword evidence="1" id="KW-0234">DNA repair</keyword>
<keyword evidence="1" id="KW-0347">Helicase</keyword>
<reference evidence="4 5" key="1">
    <citation type="submission" date="2020-04" db="EMBL/GenBank/DDBJ databases">
        <title>Perkinsus chesapeaki whole genome sequence.</title>
        <authorList>
            <person name="Bogema D.R."/>
        </authorList>
    </citation>
    <scope>NUCLEOTIDE SEQUENCE [LARGE SCALE GENOMIC DNA]</scope>
    <source>
        <strain evidence="4">ATCC PRA-425</strain>
    </source>
</reference>
<dbReference type="GO" id="GO:0006310">
    <property type="term" value="P:DNA recombination"/>
    <property type="evidence" value="ECO:0007669"/>
    <property type="project" value="UniProtKB-KW"/>
</dbReference>
<dbReference type="Proteomes" id="UP000591131">
    <property type="component" value="Unassembled WGS sequence"/>
</dbReference>
<organism evidence="4 5">
    <name type="scientific">Perkinsus chesapeaki</name>
    <name type="common">Clam parasite</name>
    <name type="synonym">Perkinsus andrewsi</name>
    <dbReference type="NCBI Taxonomy" id="330153"/>
    <lineage>
        <taxon>Eukaryota</taxon>
        <taxon>Sar</taxon>
        <taxon>Alveolata</taxon>
        <taxon>Perkinsozoa</taxon>
        <taxon>Perkinsea</taxon>
        <taxon>Perkinsida</taxon>
        <taxon>Perkinsidae</taxon>
        <taxon>Perkinsus</taxon>
    </lineage>
</organism>
<dbReference type="AlphaFoldDB" id="A0A7J6N573"/>
<dbReference type="PANTHER" id="PTHR47642">
    <property type="entry name" value="ATP-DEPENDENT DNA HELICASE"/>
    <property type="match status" value="1"/>
</dbReference>
<dbReference type="GO" id="GO:0016787">
    <property type="term" value="F:hydrolase activity"/>
    <property type="evidence" value="ECO:0007669"/>
    <property type="project" value="UniProtKB-KW"/>
</dbReference>
<dbReference type="PANTHER" id="PTHR47642:SF5">
    <property type="entry name" value="ATP-DEPENDENT DNA HELICASE"/>
    <property type="match status" value="1"/>
</dbReference>
<sequence length="394" mass="43431">MSNPHQRRELSGGLSTPEQTLGGPVRGAIDVSGLDQDQRKVFQKVVTSIRSTLANEKELEERYFFITGDAGCGKSFLLKSIIHEIGTEPANPVILAWTGMAAKQVGGLTIQSYFRLAFDKTGMVGDNAFMRSTVELTRRMVMGIKGSDEEKRLKRGAVIYVDEVGAVHHSVLDAISETIKIIRQGMPSSHLPFGGLPVVLSGDPCQIGRVSLFEGSSRYSPEQYPTRPFWESACWGEMRPTIMYLTKFNRGSDSEYLGLLKEIRRSTSEDDGVPKFSSSSVSVLSKIRDRDGGAVMPRFNHTVICLRNKDAEEHNHKHIHSLPGPLHKLMAIDTEASPLPPCFQKKDVDGMGYRAAISLTSALRSPKLGLNFVASDMNSLKIAERRTPCPKTPP</sequence>
<dbReference type="GO" id="GO:0000723">
    <property type="term" value="P:telomere maintenance"/>
    <property type="evidence" value="ECO:0007669"/>
    <property type="project" value="InterPro"/>
</dbReference>
<name>A0A7J6N573_PERCH</name>
<keyword evidence="1" id="KW-0067">ATP-binding</keyword>
<dbReference type="GO" id="GO:0005524">
    <property type="term" value="F:ATP binding"/>
    <property type="evidence" value="ECO:0007669"/>
    <property type="project" value="UniProtKB-KW"/>
</dbReference>
<comment type="similarity">
    <text evidence="1">Belongs to the helicase family.</text>
</comment>
<feature type="region of interest" description="Disordered" evidence="2">
    <location>
        <begin position="1"/>
        <end position="25"/>
    </location>
</feature>
<comment type="catalytic activity">
    <reaction evidence="1">
        <text>ATP + H2O = ADP + phosphate + H(+)</text>
        <dbReference type="Rhea" id="RHEA:13065"/>
        <dbReference type="ChEBI" id="CHEBI:15377"/>
        <dbReference type="ChEBI" id="CHEBI:15378"/>
        <dbReference type="ChEBI" id="CHEBI:30616"/>
        <dbReference type="ChEBI" id="CHEBI:43474"/>
        <dbReference type="ChEBI" id="CHEBI:456216"/>
        <dbReference type="EC" id="5.6.2.3"/>
    </reaction>
</comment>
<dbReference type="EC" id="5.6.2.3" evidence="1"/>
<dbReference type="GO" id="GO:0006281">
    <property type="term" value="P:DNA repair"/>
    <property type="evidence" value="ECO:0007669"/>
    <property type="project" value="UniProtKB-KW"/>
</dbReference>
<dbReference type="GO" id="GO:0043139">
    <property type="term" value="F:5'-3' DNA helicase activity"/>
    <property type="evidence" value="ECO:0007669"/>
    <property type="project" value="UniProtKB-EC"/>
</dbReference>
<evidence type="ECO:0000256" key="2">
    <source>
        <dbReference type="SAM" id="MobiDB-lite"/>
    </source>
</evidence>
<keyword evidence="1" id="KW-0227">DNA damage</keyword>
<feature type="compositionally biased region" description="Basic and acidic residues" evidence="2">
    <location>
        <begin position="1"/>
        <end position="10"/>
    </location>
</feature>
<keyword evidence="1" id="KW-0233">DNA recombination</keyword>
<comment type="cofactor">
    <cofactor evidence="1">
        <name>Mg(2+)</name>
        <dbReference type="ChEBI" id="CHEBI:18420"/>
    </cofactor>
</comment>
<dbReference type="InterPro" id="IPR027417">
    <property type="entry name" value="P-loop_NTPase"/>
</dbReference>
<keyword evidence="1" id="KW-0547">Nucleotide-binding</keyword>
<dbReference type="InterPro" id="IPR010285">
    <property type="entry name" value="DNA_helicase_pif1-like_DEAD"/>
</dbReference>
<dbReference type="InterPro" id="IPR051055">
    <property type="entry name" value="PIF1_helicase"/>
</dbReference>
<dbReference type="OrthoDB" id="416437at2759"/>